<dbReference type="OrthoDB" id="9787283at2"/>
<dbReference type="InterPro" id="IPR050490">
    <property type="entry name" value="Bact_solute-bd_prot1"/>
</dbReference>
<feature type="chain" id="PRO_5018650449" evidence="1">
    <location>
        <begin position="28"/>
        <end position="559"/>
    </location>
</feature>
<dbReference type="Proteomes" id="UP000279446">
    <property type="component" value="Unassembled WGS sequence"/>
</dbReference>
<dbReference type="EMBL" id="RZNY01000047">
    <property type="protein sequence ID" value="RUT39327.1"/>
    <property type="molecule type" value="Genomic_DNA"/>
</dbReference>
<evidence type="ECO:0000313" key="3">
    <source>
        <dbReference type="Proteomes" id="UP000279446"/>
    </source>
</evidence>
<dbReference type="PANTHER" id="PTHR43649">
    <property type="entry name" value="ARABINOSE-BINDING PROTEIN-RELATED"/>
    <property type="match status" value="1"/>
</dbReference>
<dbReference type="SUPFAM" id="SSF53850">
    <property type="entry name" value="Periplasmic binding protein-like II"/>
    <property type="match status" value="1"/>
</dbReference>
<accession>A0A3S1E725</accession>
<gene>
    <name evidence="2" type="ORF">EJP82_26290</name>
</gene>
<dbReference type="PROSITE" id="PS51257">
    <property type="entry name" value="PROKAR_LIPOPROTEIN"/>
    <property type="match status" value="1"/>
</dbReference>
<feature type="signal peptide" evidence="1">
    <location>
        <begin position="1"/>
        <end position="27"/>
    </location>
</feature>
<reference evidence="2 3" key="1">
    <citation type="submission" date="2018-12" db="EMBL/GenBank/DDBJ databases">
        <authorList>
            <person name="Sun L."/>
            <person name="Chen Z."/>
        </authorList>
    </citation>
    <scope>NUCLEOTIDE SEQUENCE [LARGE SCALE GENOMIC DNA]</scope>
    <source>
        <strain evidence="2 3">DSM 15890</strain>
    </source>
</reference>
<dbReference type="CDD" id="cd13580">
    <property type="entry name" value="PBP2_AlgQ_like_1"/>
    <property type="match status" value="1"/>
</dbReference>
<dbReference type="RefSeq" id="WP_127195029.1">
    <property type="nucleotide sequence ID" value="NZ_RZNY01000047.1"/>
</dbReference>
<proteinExistence type="predicted"/>
<evidence type="ECO:0000256" key="1">
    <source>
        <dbReference type="SAM" id="SignalP"/>
    </source>
</evidence>
<keyword evidence="3" id="KW-1185">Reference proteome</keyword>
<name>A0A3S1E725_9BACL</name>
<evidence type="ECO:0000313" key="2">
    <source>
        <dbReference type="EMBL" id="RUT39327.1"/>
    </source>
</evidence>
<dbReference type="PANTHER" id="PTHR43649:SF12">
    <property type="entry name" value="DIACETYLCHITOBIOSE BINDING PROTEIN DASA"/>
    <property type="match status" value="1"/>
</dbReference>
<sequence>MKLTKLFLSLSLILAFVLSLSACQSGAESGEEGSLDEIVSIQDDPIYGVYDNQVVVRVGFMIPDSKLMAGDTNDNNPVTRYLEEITNIKVIHAWEAKGDEAYAQKVDLAIDSEDLPDAMVVTRNQLMELIKQDKIENLTTFFEQYGSELIKEMYDSTQGVALAEATFNHKLYGLPNVAINADSPTLLWIRQDWLDRLNLQAPQSLEDIEEIAKAFIERDPDGDGKMDTIGLTGYKGVVYGTKPQMNGYDAIFNTYHAFPKNWVIDHEGNIIYGSIAPENKEALAKLADWYKRGLIDKQFALNKETWDPIIAGRAGMFFGPWWAPYWPLVKAVSGDTKSEWRAFAAPLDVEGKFVTHMAPVTDRYLVVRKGYEHPEAVIKLLNAFTRLERGLDPNKKVAKLEEFAAQLGIQTRAYYPFDLLIDYSDAIEKRYAAVQQALHGKLDPETLDANTRQIYNQWVAEKENPKKDMEGWKSAIAYEYGVGILASTPMEQVRSVYYGTTLSMNDNWANLEKLENETFLNIIVGDLPISAFDEFVADWKRLGGDQITREVTKIVENSK</sequence>
<dbReference type="AlphaFoldDB" id="A0A3S1E725"/>
<comment type="caution">
    <text evidence="2">The sequence shown here is derived from an EMBL/GenBank/DDBJ whole genome shotgun (WGS) entry which is preliminary data.</text>
</comment>
<keyword evidence="1" id="KW-0732">Signal</keyword>
<organism evidence="2 3">
    <name type="scientific">Paenibacillus anaericanus</name>
    <dbReference type="NCBI Taxonomy" id="170367"/>
    <lineage>
        <taxon>Bacteria</taxon>
        <taxon>Bacillati</taxon>
        <taxon>Bacillota</taxon>
        <taxon>Bacilli</taxon>
        <taxon>Bacillales</taxon>
        <taxon>Paenibacillaceae</taxon>
        <taxon>Paenibacillus</taxon>
    </lineage>
</organism>
<protein>
    <submittedName>
        <fullName evidence="2">Extracellular solute-binding protein</fullName>
    </submittedName>
</protein>
<dbReference type="Gene3D" id="3.40.190.10">
    <property type="entry name" value="Periplasmic binding protein-like II"/>
    <property type="match status" value="2"/>
</dbReference>